<feature type="coiled-coil region" evidence="1">
    <location>
        <begin position="4"/>
        <end position="58"/>
    </location>
</feature>
<evidence type="ECO:0000256" key="1">
    <source>
        <dbReference type="SAM" id="Coils"/>
    </source>
</evidence>
<organism evidence="2 3">
    <name type="scientific">Candidatus Magasanikbacteria bacterium CG1_02_32_51</name>
    <dbReference type="NCBI Taxonomy" id="1805238"/>
    <lineage>
        <taxon>Bacteria</taxon>
        <taxon>Candidatus Magasanikiibacteriota</taxon>
    </lineage>
</organism>
<comment type="caution">
    <text evidence="2">The sequence shown here is derived from an EMBL/GenBank/DDBJ whole genome shotgun (WGS) entry which is preliminary data.</text>
</comment>
<keyword evidence="1" id="KW-0175">Coiled coil</keyword>
<dbReference type="STRING" id="1805238.AUJ23_02700"/>
<name>A0A1J4U9Q4_9BACT</name>
<evidence type="ECO:0000313" key="2">
    <source>
        <dbReference type="EMBL" id="OIO18967.1"/>
    </source>
</evidence>
<gene>
    <name evidence="2" type="ORF">AUJ23_02700</name>
</gene>
<evidence type="ECO:0000313" key="3">
    <source>
        <dbReference type="Proteomes" id="UP000181941"/>
    </source>
</evidence>
<protein>
    <submittedName>
        <fullName evidence="2">Uncharacterized protein</fullName>
    </submittedName>
</protein>
<dbReference type="EMBL" id="MNVC01000030">
    <property type="protein sequence ID" value="OIO18967.1"/>
    <property type="molecule type" value="Genomic_DNA"/>
</dbReference>
<dbReference type="AlphaFoldDB" id="A0A1J4U9Q4"/>
<accession>A0A1J4U9Q4</accession>
<sequence length="117" mass="13672">MQDIQEIFNKIEESKKQMREIKASFKEALEGVQEYQGLQEQMKALREKRKHVEQTIKEQFASEITKIEDLKIDIESDTEVLTDIAIAKISKGESIGITDKYSNEYEPVFKVKFKKVN</sequence>
<reference evidence="2 3" key="1">
    <citation type="journal article" date="2016" name="Environ. Microbiol.">
        <title>Genomic resolution of a cold subsurface aquifer community provides metabolic insights for novel microbes adapted to high CO concentrations.</title>
        <authorList>
            <person name="Probst A.J."/>
            <person name="Castelle C.J."/>
            <person name="Singh A."/>
            <person name="Brown C.T."/>
            <person name="Anantharaman K."/>
            <person name="Sharon I."/>
            <person name="Hug L.A."/>
            <person name="Burstein D."/>
            <person name="Emerson J.B."/>
            <person name="Thomas B.C."/>
            <person name="Banfield J.F."/>
        </authorList>
    </citation>
    <scope>NUCLEOTIDE SEQUENCE [LARGE SCALE GENOMIC DNA]</scope>
    <source>
        <strain evidence="2">CG1_02_32_51</strain>
    </source>
</reference>
<dbReference type="Proteomes" id="UP000181941">
    <property type="component" value="Unassembled WGS sequence"/>
</dbReference>
<proteinExistence type="predicted"/>